<evidence type="ECO:0000313" key="2">
    <source>
        <dbReference type="EMBL" id="KPV42743.1"/>
    </source>
</evidence>
<dbReference type="AlphaFoldDB" id="A0A0P9CI72"/>
<keyword evidence="3" id="KW-1185">Reference proteome</keyword>
<gene>
    <name evidence="2" type="ORF">AN477_15410</name>
</gene>
<proteinExistence type="predicted"/>
<dbReference type="InterPro" id="IPR011990">
    <property type="entry name" value="TPR-like_helical_dom_sf"/>
</dbReference>
<dbReference type="PATRIC" id="fig|471514.4.peg.4758"/>
<keyword evidence="1" id="KW-0472">Membrane</keyword>
<reference evidence="2 3" key="1">
    <citation type="submission" date="2015-09" db="EMBL/GenBank/DDBJ databases">
        <title>Draft genome sequence of Alicyclobacillus ferrooxydans DSM 22381.</title>
        <authorList>
            <person name="Hemp J."/>
        </authorList>
    </citation>
    <scope>NUCLEOTIDE SEQUENCE [LARGE SCALE GENOMIC DNA]</scope>
    <source>
        <strain evidence="2 3">TC-34</strain>
    </source>
</reference>
<dbReference type="Pfam" id="PF13174">
    <property type="entry name" value="TPR_6"/>
    <property type="match status" value="1"/>
</dbReference>
<dbReference type="Proteomes" id="UP000050482">
    <property type="component" value="Unassembled WGS sequence"/>
</dbReference>
<keyword evidence="1" id="KW-1133">Transmembrane helix</keyword>
<comment type="caution">
    <text evidence="2">The sequence shown here is derived from an EMBL/GenBank/DDBJ whole genome shotgun (WGS) entry which is preliminary data.</text>
</comment>
<dbReference type="Gene3D" id="1.25.40.10">
    <property type="entry name" value="Tetratricopeptide repeat domain"/>
    <property type="match status" value="1"/>
</dbReference>
<evidence type="ECO:0000313" key="3">
    <source>
        <dbReference type="Proteomes" id="UP000050482"/>
    </source>
</evidence>
<evidence type="ECO:0000256" key="1">
    <source>
        <dbReference type="SAM" id="Phobius"/>
    </source>
</evidence>
<feature type="transmembrane region" description="Helical" evidence="1">
    <location>
        <begin position="6"/>
        <end position="31"/>
    </location>
</feature>
<protein>
    <submittedName>
        <fullName evidence="2">Uncharacterized protein</fullName>
    </submittedName>
</protein>
<sequence length="227" mass="26445">MGKLLVFYLILRITGNPFLAIIVILAIYYFVDRRYIGLLPSIAKPFQRQRRMSYLRRQVQLNPHDTPAKHDLAEAYIEVHKYQTALSLLESLPKQMQGSAEILYLTGLCHLNLEDKERGESLIIQSLEIDKRLNYGEPYLRLAAGVANTHPDRAVAYLNAFQQQNVSSCESYYRMGKLQQLLGNSRGAQEAWRECLDTYRMLPRFRKRRDRRWAIFALFRVTFGGRG</sequence>
<dbReference type="EMBL" id="LJCO01000069">
    <property type="protein sequence ID" value="KPV42743.1"/>
    <property type="molecule type" value="Genomic_DNA"/>
</dbReference>
<dbReference type="RefSeq" id="WP_054970060.1">
    <property type="nucleotide sequence ID" value="NZ_LJCO01000069.1"/>
</dbReference>
<name>A0A0P9CI72_9BACL</name>
<dbReference type="InterPro" id="IPR019734">
    <property type="entry name" value="TPR_rpt"/>
</dbReference>
<dbReference type="STRING" id="471514.AN477_15410"/>
<dbReference type="OrthoDB" id="2658060at2"/>
<accession>A0A0P9CI72</accession>
<keyword evidence="1" id="KW-0812">Transmembrane</keyword>
<dbReference type="SUPFAM" id="SSF48452">
    <property type="entry name" value="TPR-like"/>
    <property type="match status" value="1"/>
</dbReference>
<organism evidence="2 3">
    <name type="scientific">Alicyclobacillus ferrooxydans</name>
    <dbReference type="NCBI Taxonomy" id="471514"/>
    <lineage>
        <taxon>Bacteria</taxon>
        <taxon>Bacillati</taxon>
        <taxon>Bacillota</taxon>
        <taxon>Bacilli</taxon>
        <taxon>Bacillales</taxon>
        <taxon>Alicyclobacillaceae</taxon>
        <taxon>Alicyclobacillus</taxon>
    </lineage>
</organism>
<dbReference type="Pfam" id="PF14559">
    <property type="entry name" value="TPR_19"/>
    <property type="match status" value="1"/>
</dbReference>